<dbReference type="KEGG" id="mgg:MPLG2_1127"/>
<dbReference type="Proteomes" id="UP000238164">
    <property type="component" value="Chromosome 1"/>
</dbReference>
<gene>
    <name evidence="1" type="ORF">MPLG2_1127</name>
</gene>
<sequence length="51" mass="5675">MSKWIKTILLVLVVGFALFYLFTRPEAAASAVKSFFGAFDAIGRFFVALSR</sequence>
<keyword evidence="2" id="KW-1185">Reference proteome</keyword>
<evidence type="ECO:0000313" key="1">
    <source>
        <dbReference type="EMBL" id="SPD86163.1"/>
    </source>
</evidence>
<dbReference type="EMBL" id="LT985188">
    <property type="protein sequence ID" value="SPD86163.1"/>
    <property type="molecule type" value="Genomic_DNA"/>
</dbReference>
<evidence type="ECO:0000313" key="2">
    <source>
        <dbReference type="Proteomes" id="UP000238164"/>
    </source>
</evidence>
<protein>
    <submittedName>
        <fullName evidence="1">Uncharacterized protein</fullName>
    </submittedName>
</protein>
<reference evidence="1 2" key="1">
    <citation type="submission" date="2018-02" db="EMBL/GenBank/DDBJ databases">
        <authorList>
            <person name="Cohen D.B."/>
            <person name="Kent A.D."/>
        </authorList>
    </citation>
    <scope>NUCLEOTIDE SEQUENCE [LARGE SCALE GENOMIC DNA]</scope>
    <source>
        <strain evidence="1">1</strain>
    </source>
</reference>
<proteinExistence type="predicted"/>
<dbReference type="RefSeq" id="WP_173909599.1">
    <property type="nucleotide sequence ID" value="NZ_BAAAGO010000036.1"/>
</dbReference>
<dbReference type="AlphaFoldDB" id="A0A2N9JEJ8"/>
<name>A0A2N9JEJ8_9ACTN</name>
<organism evidence="1 2">
    <name type="scientific">Micropruina glycogenica</name>
    <dbReference type="NCBI Taxonomy" id="75385"/>
    <lineage>
        <taxon>Bacteria</taxon>
        <taxon>Bacillati</taxon>
        <taxon>Actinomycetota</taxon>
        <taxon>Actinomycetes</taxon>
        <taxon>Propionibacteriales</taxon>
        <taxon>Nocardioidaceae</taxon>
        <taxon>Micropruina</taxon>
    </lineage>
</organism>
<accession>A0A2N9JEJ8</accession>